<evidence type="ECO:0000313" key="1">
    <source>
        <dbReference type="EMBL" id="CAD2218876.1"/>
    </source>
</evidence>
<accession>A0A7G2CGK1</accession>
<gene>
    <name evidence="1" type="ORF">ADEAN_000636900</name>
</gene>
<keyword evidence="2" id="KW-1185">Reference proteome</keyword>
<dbReference type="AlphaFoldDB" id="A0A7G2CGK1"/>
<protein>
    <submittedName>
        <fullName evidence="1">Uncharacterized protein</fullName>
    </submittedName>
</protein>
<dbReference type="EMBL" id="LR877156">
    <property type="protein sequence ID" value="CAD2218876.1"/>
    <property type="molecule type" value="Genomic_DNA"/>
</dbReference>
<organism evidence="1 2">
    <name type="scientific">Angomonas deanei</name>
    <dbReference type="NCBI Taxonomy" id="59799"/>
    <lineage>
        <taxon>Eukaryota</taxon>
        <taxon>Discoba</taxon>
        <taxon>Euglenozoa</taxon>
        <taxon>Kinetoplastea</taxon>
        <taxon>Metakinetoplastina</taxon>
        <taxon>Trypanosomatida</taxon>
        <taxon>Trypanosomatidae</taxon>
        <taxon>Strigomonadinae</taxon>
        <taxon>Angomonas</taxon>
    </lineage>
</organism>
<proteinExistence type="predicted"/>
<reference evidence="1 2" key="1">
    <citation type="submission" date="2020-08" db="EMBL/GenBank/DDBJ databases">
        <authorList>
            <person name="Newling K."/>
            <person name="Davey J."/>
            <person name="Forrester S."/>
        </authorList>
    </citation>
    <scope>NUCLEOTIDE SEQUENCE [LARGE SCALE GENOMIC DNA]</scope>
    <source>
        <strain evidence="2">Crithidia deanei Carvalho (ATCC PRA-265)</strain>
    </source>
</reference>
<name>A0A7G2CGK1_9TRYP</name>
<sequence length="375" mass="40245">MVVGVECTAIKAKGRMQMMFTSSTVAEALRPRLQPSPALHLARHLGEHGGSQHGRISPRKLVEGHELNQVSPTCALPPVHQSLTVRVQCLHRGEVRVADADDNDGERCIVCGDNRVDGLVHVRDGAVGEYHQYRVDVGRLTRPLRHVVDGGGKVRGTAEGQLRQQSGVGVDDGLHAGQEGVLCAAVERKEVAGALSERCDGSEAVRGELPVAIVLLHHVTDRQHRSDVRIGVGGVVVVEGVGLSPVTVTAGKVNREGDVQLQTGTQVVNEAGGGDEVTAVKTDESEGLGFPLLFQPQLELTATFHQVIHRHYKASHSIVGRVLVPVEAVDGNTSGCRIAAAEVYEVQLRGWVPLRIEVFHDRLSPVDQLFLSIGE</sequence>
<dbReference type="Proteomes" id="UP000515908">
    <property type="component" value="Chromosome 12"/>
</dbReference>
<evidence type="ECO:0000313" key="2">
    <source>
        <dbReference type="Proteomes" id="UP000515908"/>
    </source>
</evidence>
<dbReference type="VEuPathDB" id="TriTrypDB:ADEAN_000636900"/>